<sequence length="95" mass="10029">MAGIGGMRAGAEQLARLQRPAPAGLRVGQRHAAGQQPAQALGQLAFGQHDVVGLKGLHLRLAGQRLARAVGQGAEHAVRRHQGLYFGSLHHRYSG</sequence>
<dbReference type="Proteomes" id="UP000589716">
    <property type="component" value="Unassembled WGS sequence"/>
</dbReference>
<dbReference type="RefSeq" id="WP_180549135.1">
    <property type="nucleotide sequence ID" value="NZ_JACCKX010000001.1"/>
</dbReference>
<gene>
    <name evidence="1" type="ORF">H0I39_12390</name>
</gene>
<reference evidence="1 2" key="1">
    <citation type="submission" date="2020-07" db="EMBL/GenBank/DDBJ databases">
        <authorList>
            <person name="Maaloum M."/>
        </authorList>
    </citation>
    <scope>NUCLEOTIDE SEQUENCE [LARGE SCALE GENOMIC DNA]</scope>
    <source>
        <strain evidence="1 2">GCS-AN-3</strain>
    </source>
</reference>
<dbReference type="EMBL" id="JACCKX010000001">
    <property type="protein sequence ID" value="NZA02358.1"/>
    <property type="molecule type" value="Genomic_DNA"/>
</dbReference>
<accession>A0A853IY86</accession>
<name>A0A853IY86_9BURK</name>
<evidence type="ECO:0000313" key="2">
    <source>
        <dbReference type="Proteomes" id="UP000589716"/>
    </source>
</evidence>
<evidence type="ECO:0000313" key="1">
    <source>
        <dbReference type="EMBL" id="NZA02358.1"/>
    </source>
</evidence>
<dbReference type="AlphaFoldDB" id="A0A853IY86"/>
<keyword evidence="2" id="KW-1185">Reference proteome</keyword>
<protein>
    <submittedName>
        <fullName evidence="1">Uncharacterized protein</fullName>
    </submittedName>
</protein>
<organism evidence="1 2">
    <name type="scientific">Ottowia beijingensis</name>
    <dbReference type="NCBI Taxonomy" id="1207057"/>
    <lineage>
        <taxon>Bacteria</taxon>
        <taxon>Pseudomonadati</taxon>
        <taxon>Pseudomonadota</taxon>
        <taxon>Betaproteobacteria</taxon>
        <taxon>Burkholderiales</taxon>
        <taxon>Comamonadaceae</taxon>
        <taxon>Ottowia</taxon>
    </lineage>
</organism>
<comment type="caution">
    <text evidence="1">The sequence shown here is derived from an EMBL/GenBank/DDBJ whole genome shotgun (WGS) entry which is preliminary data.</text>
</comment>
<proteinExistence type="predicted"/>